<feature type="domain" description="Type I restriction modification DNA specificity" evidence="4">
    <location>
        <begin position="2"/>
        <end position="168"/>
    </location>
</feature>
<evidence type="ECO:0000256" key="2">
    <source>
        <dbReference type="ARBA" id="ARBA00022747"/>
    </source>
</evidence>
<evidence type="ECO:0000256" key="3">
    <source>
        <dbReference type="ARBA" id="ARBA00023125"/>
    </source>
</evidence>
<dbReference type="SUPFAM" id="SSF116734">
    <property type="entry name" value="DNA methylase specificity domain"/>
    <property type="match status" value="1"/>
</dbReference>
<sequence>MGDTAKIIGGGTPSTKNSEYWDGDINWYSPVEITSQIYVNESQRKITELGLKKSSARLLPIGTVLFTSRASIGNTAILGKEGCTNQGFQSIIPNKNELDSYFVYSITPKLKRYGEIHGAGSTFIEVSGKEMSKMPIEMPSYEEQQCISSFFSKLDTLITLHQRKPKSLINLN</sequence>
<reference evidence="5 6" key="1">
    <citation type="journal article" date="2015" name="Genome Announc.">
        <title>Expanding the biotechnology potential of lactobacilli through comparative genomics of 213 strains and associated genera.</title>
        <authorList>
            <person name="Sun Z."/>
            <person name="Harris H.M."/>
            <person name="McCann A."/>
            <person name="Guo C."/>
            <person name="Argimon S."/>
            <person name="Zhang W."/>
            <person name="Yang X."/>
            <person name="Jeffery I.B."/>
            <person name="Cooney J.C."/>
            <person name="Kagawa T.F."/>
            <person name="Liu W."/>
            <person name="Song Y."/>
            <person name="Salvetti E."/>
            <person name="Wrobel A."/>
            <person name="Rasinkangas P."/>
            <person name="Parkhill J."/>
            <person name="Rea M.C."/>
            <person name="O'Sullivan O."/>
            <person name="Ritari J."/>
            <person name="Douillard F.P."/>
            <person name="Paul Ross R."/>
            <person name="Yang R."/>
            <person name="Briner A.E."/>
            <person name="Felis G.E."/>
            <person name="de Vos W.M."/>
            <person name="Barrangou R."/>
            <person name="Klaenhammer T.R."/>
            <person name="Caufield P.W."/>
            <person name="Cui Y."/>
            <person name="Zhang H."/>
            <person name="O'Toole P.W."/>
        </authorList>
    </citation>
    <scope>NUCLEOTIDE SEQUENCE [LARGE SCALE GENOMIC DNA]</scope>
    <source>
        <strain evidence="5 6">DSM 6629</strain>
    </source>
</reference>
<gene>
    <name evidence="5" type="ORF">FC44_GL000729</name>
</gene>
<evidence type="ECO:0000259" key="4">
    <source>
        <dbReference type="Pfam" id="PF01420"/>
    </source>
</evidence>
<evidence type="ECO:0000313" key="5">
    <source>
        <dbReference type="EMBL" id="KRM33922.1"/>
    </source>
</evidence>
<dbReference type="Proteomes" id="UP000051735">
    <property type="component" value="Unassembled WGS sequence"/>
</dbReference>
<dbReference type="PANTHER" id="PTHR30408">
    <property type="entry name" value="TYPE-1 RESTRICTION ENZYME ECOKI SPECIFICITY PROTEIN"/>
    <property type="match status" value="1"/>
</dbReference>
<comment type="similarity">
    <text evidence="1">Belongs to the type-I restriction system S methylase family.</text>
</comment>
<dbReference type="Gene3D" id="3.90.220.20">
    <property type="entry name" value="DNA methylase specificity domains"/>
    <property type="match status" value="1"/>
</dbReference>
<dbReference type="Pfam" id="PF01420">
    <property type="entry name" value="Methylase_S"/>
    <property type="match status" value="1"/>
</dbReference>
<proteinExistence type="inferred from homology"/>
<accession>A0ABR5PTG9</accession>
<name>A0ABR5PTG9_9LACO</name>
<keyword evidence="2" id="KW-0680">Restriction system</keyword>
<dbReference type="EMBL" id="AZGN01000016">
    <property type="protein sequence ID" value="KRM33922.1"/>
    <property type="molecule type" value="Genomic_DNA"/>
</dbReference>
<evidence type="ECO:0000256" key="1">
    <source>
        <dbReference type="ARBA" id="ARBA00010923"/>
    </source>
</evidence>
<dbReference type="InterPro" id="IPR000055">
    <property type="entry name" value="Restrct_endonuc_typeI_TRD"/>
</dbReference>
<protein>
    <submittedName>
        <fullName evidence="5">Type I R M system specificity subunit</fullName>
    </submittedName>
</protein>
<keyword evidence="3" id="KW-0238">DNA-binding</keyword>
<dbReference type="InterPro" id="IPR044946">
    <property type="entry name" value="Restrct_endonuc_typeI_TRD_sf"/>
</dbReference>
<dbReference type="PANTHER" id="PTHR30408:SF13">
    <property type="entry name" value="TYPE I RESTRICTION ENZYME HINDI SPECIFICITY SUBUNIT"/>
    <property type="match status" value="1"/>
</dbReference>
<dbReference type="InterPro" id="IPR052021">
    <property type="entry name" value="Type-I_RS_S_subunit"/>
</dbReference>
<dbReference type="CDD" id="cd17273">
    <property type="entry name" value="RMtype1_S_EcoJA69PI-TRD1-CR1_like"/>
    <property type="match status" value="1"/>
</dbReference>
<organism evidence="5 6">
    <name type="scientific">Lactobacillus intestinalis DSM 6629</name>
    <dbReference type="NCBI Taxonomy" id="1423761"/>
    <lineage>
        <taxon>Bacteria</taxon>
        <taxon>Bacillati</taxon>
        <taxon>Bacillota</taxon>
        <taxon>Bacilli</taxon>
        <taxon>Lactobacillales</taxon>
        <taxon>Lactobacillaceae</taxon>
        <taxon>Lactobacillus</taxon>
    </lineage>
</organism>
<evidence type="ECO:0000313" key="6">
    <source>
        <dbReference type="Proteomes" id="UP000051735"/>
    </source>
</evidence>
<comment type="caution">
    <text evidence="5">The sequence shown here is derived from an EMBL/GenBank/DDBJ whole genome shotgun (WGS) entry which is preliminary data.</text>
</comment>
<keyword evidence="6" id="KW-1185">Reference proteome</keyword>